<evidence type="ECO:0000313" key="3">
    <source>
        <dbReference type="RefSeq" id="XP_065659840.1"/>
    </source>
</evidence>
<protein>
    <submittedName>
        <fullName evidence="3">Uncharacterized protein LOC136083860</fullName>
    </submittedName>
</protein>
<reference evidence="3" key="1">
    <citation type="submission" date="2025-08" db="UniProtKB">
        <authorList>
            <consortium name="RefSeq"/>
        </authorList>
    </citation>
    <scope>IDENTIFICATION</scope>
</reference>
<dbReference type="RefSeq" id="XP_065659840.1">
    <property type="nucleotide sequence ID" value="XM_065803768.1"/>
</dbReference>
<dbReference type="Pfam" id="PF10441">
    <property type="entry name" value="Urb2"/>
    <property type="match status" value="1"/>
</dbReference>
<dbReference type="GeneID" id="136083860"/>
<dbReference type="Proteomes" id="UP001652625">
    <property type="component" value="Chromosome 08"/>
</dbReference>
<feature type="domain" description="Nucleolar 27S pre-rRNA processing Urb2/Npa2 C-terminal" evidence="1">
    <location>
        <begin position="876"/>
        <end position="972"/>
    </location>
</feature>
<dbReference type="InterPro" id="IPR018849">
    <property type="entry name" value="Urb2/Npa2_C"/>
</dbReference>
<evidence type="ECO:0000313" key="2">
    <source>
        <dbReference type="Proteomes" id="UP001652625"/>
    </source>
</evidence>
<sequence length="975" mass="112996">MDSIEIKFQCYLLKFVPVLYKMFIVSFRKSNSAFNLGYNEMFDLLKHFDFYCQIKNNMLIENRSLAVKCLEELLKVITEYDIYQRVEDRSNSYPFYNWMVDMLHSTLLNFHNSKNENDQVSVLKTISLFLKIDHLVIESFLNQIWIFCLDEKSVSATKEAELLLCELLTVYHKLHQLDKLMLTLTVNLHMKDILFPETFIEKYSIIISELELPQVCSLCDIFLHKLKQITKTSVKTEYFNLEIEAFLLCYLVIINATVVPVNGYMKPALKTFTEILHSLNNEAIRLQAMQIKNKKSQIKVCNTLLLVKYSVVGVQLLLQQYSLYAIETDLTIDVIEDNDSPIQKYFKACLQVFMLQNSSSTDQLINLFDQYFTDKMRLDCDGLSSKYNVLKITEENLSIYLFRILEDSFSVFLKMNAKAIINRYTYASWLVHLSNNNCSTLQVLEHYNNNEFQTSLINSIIESFNQNITVKFVSELNLSENSFPKIDVYLLIQKLSCLPLNYFTESNLFILSCLVLHILKQYQSNTKTNIACLDCLQTIAGNILVLSYNKSTVAFHEILEHGLKFSLSLAKLESWENEDSFFDTLFHAVIKFSNKDNTSNADIIKIICSSLDALNFKMFVILKNLFQLMATLLSDPLITSRSEQVVYRYLADVGKHVVNCFKKSDFENESILLFISLCKTVQIVQLKRAEKSPLIMLEDDLVDIFSHNACKLIKKLELNEFDFQVQQLELLQLLYSSPLEFTLRLRSMISSTECLFVCKLLSFKKPLEESILSQNSLELYTQKRNNLVSSIVLTADDQKMHTLLTLLSDAFVESLKNEEESNIVLIWTIILKSKWTKEKKTVLWNFLPKVIMVSIHLLSKAHKCDQVVSSLKQLIAVVNITKNSLMSQYISCIFHVFPTLHSVLKLLNNERFTEIFGLMFELVSQLLFNHQTVISSTVHSLVNCANDLLHNLINYINNDGKDDEDTNRCCEQMTR</sequence>
<dbReference type="PANTHER" id="PTHR15682:SF2">
    <property type="entry name" value="UNHEALTHY RIBOSOME BIOGENESIS PROTEIN 2 HOMOLOG"/>
    <property type="match status" value="1"/>
</dbReference>
<accession>A0ABM4CDS5</accession>
<organism evidence="2 3">
    <name type="scientific">Hydra vulgaris</name>
    <name type="common">Hydra</name>
    <name type="synonym">Hydra attenuata</name>
    <dbReference type="NCBI Taxonomy" id="6087"/>
    <lineage>
        <taxon>Eukaryota</taxon>
        <taxon>Metazoa</taxon>
        <taxon>Cnidaria</taxon>
        <taxon>Hydrozoa</taxon>
        <taxon>Hydroidolina</taxon>
        <taxon>Anthoathecata</taxon>
        <taxon>Aplanulata</taxon>
        <taxon>Hydridae</taxon>
        <taxon>Hydra</taxon>
    </lineage>
</organism>
<dbReference type="InterPro" id="IPR052609">
    <property type="entry name" value="Ribosome_Biogenesis_Reg"/>
</dbReference>
<name>A0ABM4CDS5_HYDVU</name>
<dbReference type="PANTHER" id="PTHR15682">
    <property type="entry name" value="UNHEALTHY RIBOSOME BIOGENESIS PROTEIN 2 HOMOLOG"/>
    <property type="match status" value="1"/>
</dbReference>
<proteinExistence type="predicted"/>
<evidence type="ECO:0000259" key="1">
    <source>
        <dbReference type="Pfam" id="PF10441"/>
    </source>
</evidence>
<keyword evidence="2" id="KW-1185">Reference proteome</keyword>
<gene>
    <name evidence="3" type="primary">LOC136083860</name>
</gene>